<comment type="caution">
    <text evidence="2">The sequence shown here is derived from an EMBL/GenBank/DDBJ whole genome shotgun (WGS) entry which is preliminary data.</text>
</comment>
<name>A0A2A6Z7W0_9FIRM</name>
<reference evidence="2 3" key="1">
    <citation type="journal article" date="2017" name="Front. Microbiol.">
        <title>New Insights into the Diversity of the Genus Faecalibacterium.</title>
        <authorList>
            <person name="Benevides L."/>
            <person name="Burman S."/>
            <person name="Martin R."/>
            <person name="Robert V."/>
            <person name="Thomas M."/>
            <person name="Miquel S."/>
            <person name="Chain F."/>
            <person name="Sokol H."/>
            <person name="Bermudez-Humaran L.G."/>
            <person name="Morrison M."/>
            <person name="Langella P."/>
            <person name="Azevedo V.A."/>
            <person name="Chatel J.M."/>
            <person name="Soares S."/>
        </authorList>
    </citation>
    <scope>NUCLEOTIDE SEQUENCE [LARGE SCALE GENOMIC DNA]</scope>
    <source>
        <strain evidence="3">CNCM I-4540</strain>
    </source>
</reference>
<evidence type="ECO:0000313" key="2">
    <source>
        <dbReference type="EMBL" id="PDX57453.1"/>
    </source>
</evidence>
<dbReference type="EMBL" id="NMTQ01000037">
    <property type="protein sequence ID" value="PDX57453.1"/>
    <property type="molecule type" value="Genomic_DNA"/>
</dbReference>
<dbReference type="Pfam" id="PF26160">
    <property type="entry name" value="YqzN_YkzM"/>
    <property type="match status" value="1"/>
</dbReference>
<dbReference type="AlphaFoldDB" id="A0A2A6Z7W0"/>
<sequence>MATKVTAEQAAVKYPLESLRNNCRAVFGVSLVTFVGATADLPDGEYTKEEIQSRIDAWRVKEAK</sequence>
<dbReference type="InterPro" id="IPR058869">
    <property type="entry name" value="YqzN_YkzM"/>
</dbReference>
<proteinExistence type="predicted"/>
<gene>
    <name evidence="2" type="ORF">CGS46_13095</name>
</gene>
<accession>A0A2A6Z7W0</accession>
<organism evidence="2 3">
    <name type="scientific">Faecalibacterium langellae</name>
    <dbReference type="NCBI Taxonomy" id="3435293"/>
    <lineage>
        <taxon>Bacteria</taxon>
        <taxon>Bacillati</taxon>
        <taxon>Bacillota</taxon>
        <taxon>Clostridia</taxon>
        <taxon>Eubacteriales</taxon>
        <taxon>Oscillospiraceae</taxon>
        <taxon>Faecalibacterium</taxon>
    </lineage>
</organism>
<protein>
    <recommendedName>
        <fullName evidence="1">YqzN/YkzM domain-containing protein</fullName>
    </recommendedName>
</protein>
<feature type="domain" description="YqzN/YkzM" evidence="1">
    <location>
        <begin position="12"/>
        <end position="61"/>
    </location>
</feature>
<keyword evidence="3" id="KW-1185">Reference proteome</keyword>
<evidence type="ECO:0000259" key="1">
    <source>
        <dbReference type="Pfam" id="PF26160"/>
    </source>
</evidence>
<evidence type="ECO:0000313" key="3">
    <source>
        <dbReference type="Proteomes" id="UP000220752"/>
    </source>
</evidence>
<dbReference type="Proteomes" id="UP000220752">
    <property type="component" value="Unassembled WGS sequence"/>
</dbReference>